<dbReference type="InterPro" id="IPR017853">
    <property type="entry name" value="GH"/>
</dbReference>
<dbReference type="PANTHER" id="PTHR43651">
    <property type="entry name" value="1,4-ALPHA-GLUCAN-BRANCHING ENZYME"/>
    <property type="match status" value="1"/>
</dbReference>
<dbReference type="Gene3D" id="2.60.40.1180">
    <property type="entry name" value="Golgi alpha-mannosidase II"/>
    <property type="match status" value="1"/>
</dbReference>
<evidence type="ECO:0000313" key="8">
    <source>
        <dbReference type="Proteomes" id="UP000010482"/>
    </source>
</evidence>
<dbReference type="KEGG" id="dsl:Dacsa_0602"/>
<keyword evidence="4" id="KW-0808">Transferase</keyword>
<dbReference type="SUPFAM" id="SSF51445">
    <property type="entry name" value="(Trans)glycosidases"/>
    <property type="match status" value="1"/>
</dbReference>
<keyword evidence="8" id="KW-1185">Reference proteome</keyword>
<protein>
    <recommendedName>
        <fullName evidence="3">1,4-alpha-glucan branching enzyme</fullName>
        <ecNumber evidence="3">2.4.1.18</ecNumber>
    </recommendedName>
</protein>
<comment type="catalytic activity">
    <reaction evidence="1">
        <text>Transfers a segment of a (1-&gt;4)-alpha-D-glucan chain to a primary hydroxy group in a similar glucan chain.</text>
        <dbReference type="EC" id="2.4.1.18"/>
    </reaction>
</comment>
<evidence type="ECO:0000313" key="7">
    <source>
        <dbReference type="EMBL" id="AFZ49377.1"/>
    </source>
</evidence>
<evidence type="ECO:0000256" key="4">
    <source>
        <dbReference type="ARBA" id="ARBA00022679"/>
    </source>
</evidence>
<gene>
    <name evidence="7" type="ORF">Dacsa_0602</name>
</gene>
<dbReference type="HOGENOM" id="CLU_338830_0_0_3"/>
<dbReference type="Gene3D" id="3.20.20.80">
    <property type="entry name" value="Glycosidases"/>
    <property type="match status" value="1"/>
</dbReference>
<comment type="similarity">
    <text evidence="2">Belongs to the glycosyl hydrolase 13 family. GlgB subfamily.</text>
</comment>
<dbReference type="Proteomes" id="UP000010482">
    <property type="component" value="Chromosome"/>
</dbReference>
<dbReference type="STRING" id="13035.Dacsa_0602"/>
<dbReference type="eggNOG" id="COG0296">
    <property type="taxonomic scope" value="Bacteria"/>
</dbReference>
<evidence type="ECO:0000256" key="1">
    <source>
        <dbReference type="ARBA" id="ARBA00000826"/>
    </source>
</evidence>
<feature type="region of interest" description="Disordered" evidence="5">
    <location>
        <begin position="826"/>
        <end position="852"/>
    </location>
</feature>
<dbReference type="SUPFAM" id="SSF51011">
    <property type="entry name" value="Glycosyl hydrolase domain"/>
    <property type="match status" value="1"/>
</dbReference>
<evidence type="ECO:0000259" key="6">
    <source>
        <dbReference type="SMART" id="SM00642"/>
    </source>
</evidence>
<dbReference type="SMART" id="SM00642">
    <property type="entry name" value="Aamy"/>
    <property type="match status" value="1"/>
</dbReference>
<dbReference type="GO" id="GO:0003844">
    <property type="term" value="F:1,4-alpha-glucan branching enzyme activity"/>
    <property type="evidence" value="ECO:0007669"/>
    <property type="project" value="UniProtKB-EC"/>
</dbReference>
<evidence type="ECO:0000256" key="2">
    <source>
        <dbReference type="ARBA" id="ARBA00009000"/>
    </source>
</evidence>
<evidence type="ECO:0000256" key="5">
    <source>
        <dbReference type="SAM" id="MobiDB-lite"/>
    </source>
</evidence>
<feature type="domain" description="Glycosyl hydrolase family 13 catalytic" evidence="6">
    <location>
        <begin position="361"/>
        <end position="704"/>
    </location>
</feature>
<dbReference type="InterPro" id="IPR013783">
    <property type="entry name" value="Ig-like_fold"/>
</dbReference>
<dbReference type="InterPro" id="IPR013780">
    <property type="entry name" value="Glyco_hydro_b"/>
</dbReference>
<dbReference type="PATRIC" id="fig|13035.3.peg.677"/>
<sequence>MDFISLWLAYQLNVVSPTPDLARDFSNEEMQLVFQIASTEQPSQLAEPTVEQRSATKSNSNVSSDADQEPLTVKINNLGQGLQVAFNDNNGNDLSSFWSGVLNTLRESVMRIIKTLQNLIINVPEGETEEEAELVSEPTFSQLRYLGIKDINNLTRLSAREINDFAPMAKKPVVSPDVEKLRLASVEKLDQQPKYNQFEPQVGTRFHDDGSVTLRVLVGNDFERLHVIGDFNNWGEAENLADYQLQPTAKNPHIHAVTLPPDDYHKKQYRLVDQDGEQRLDLGATMLSTPAFNERFYDTLSSEQLNSIFWKPTANQNQEQPSPLDLRGKQLTIAEADVLSLALKWQCQNPHSGFYGDTGEEHIPRLYNFVRECGLPEAMAKLGYNTVEFMPLDTHVDFWQPDAEYLPDWRYSYQTISFYGKHPDFGSPDELRQMIDAFHETDVAVLLDVVYSHYSPRGNNPPREFAPVGFSQYVGEDGNELYAGNLTEWGTRRFNYTPEVRQNLIDAGLVNLIDYGFDGLRIDNVNGIDAQPNGREFLRELTEAVDAYRPQAVVIGEGYFGDPILNRSRDAGGAGLLTTYSDRFYLWFTENLLKYTEEIDTWKLDHMLSEDWSLAMLYYPGNHDEFANPGNSFQARGRYLADAIDGGEHNQKIRSWSALTMFASSYYLDMFQLWTMQEGNLNSNSPVDWSQLTKPEVAQMVQFQGDMKRFFRSQPAFAPYNMHRNMLHWVDHENKVIVFERIDYETGQRVYAVTNLGDHAIENYALPVFPEEAKFEIALDSDREIYGGEGNNPTYTQAQDHKVEFSLDAYGVVGLVQADGYQPVPATDIPDEAPIKRTGFNDEPFYTEKYRP</sequence>
<feature type="region of interest" description="Disordered" evidence="5">
    <location>
        <begin position="43"/>
        <end position="68"/>
    </location>
</feature>
<dbReference type="InterPro" id="IPR006047">
    <property type="entry name" value="GH13_cat_dom"/>
</dbReference>
<feature type="compositionally biased region" description="Polar residues" evidence="5">
    <location>
        <begin position="43"/>
        <end position="65"/>
    </location>
</feature>
<dbReference type="GO" id="GO:0043169">
    <property type="term" value="F:cation binding"/>
    <property type="evidence" value="ECO:0007669"/>
    <property type="project" value="InterPro"/>
</dbReference>
<reference evidence="7" key="1">
    <citation type="submission" date="2012-04" db="EMBL/GenBank/DDBJ databases">
        <title>Finished genome of Dactylococcopsis salina PCC 8305.</title>
        <authorList>
            <consortium name="US DOE Joint Genome Institute"/>
            <person name="Gugger M."/>
            <person name="Coursin T."/>
            <person name="Rippka R."/>
            <person name="Tandeau De Marsac N."/>
            <person name="Huntemann M."/>
            <person name="Wei C.-L."/>
            <person name="Han J."/>
            <person name="Detter J.C."/>
            <person name="Han C."/>
            <person name="Tapia R."/>
            <person name="Daligault H."/>
            <person name="Chen A."/>
            <person name="Krypides N."/>
            <person name="Mavromatis K."/>
            <person name="Markowitz V."/>
            <person name="Szeto E."/>
            <person name="Ivanova N."/>
            <person name="Ovchinnikova G."/>
            <person name="Pagani I."/>
            <person name="Pati A."/>
            <person name="Goodwin L."/>
            <person name="Peters L."/>
            <person name="Pitluck S."/>
            <person name="Woyke T."/>
            <person name="Kerfeld C."/>
        </authorList>
    </citation>
    <scope>NUCLEOTIDE SEQUENCE [LARGE SCALE GENOMIC DNA]</scope>
    <source>
        <strain evidence="7">PCC 8305</strain>
    </source>
</reference>
<dbReference type="OrthoDB" id="9761875at2"/>
<dbReference type="GO" id="GO:0005975">
    <property type="term" value="P:carbohydrate metabolic process"/>
    <property type="evidence" value="ECO:0007669"/>
    <property type="project" value="InterPro"/>
</dbReference>
<dbReference type="EC" id="2.4.1.18" evidence="3"/>
<proteinExistence type="inferred from homology"/>
<accession>K9YS92</accession>
<dbReference type="InterPro" id="IPR006048">
    <property type="entry name" value="A-amylase/branching_C"/>
</dbReference>
<evidence type="ECO:0000256" key="3">
    <source>
        <dbReference type="ARBA" id="ARBA00012541"/>
    </source>
</evidence>
<dbReference type="AlphaFoldDB" id="K9YS92"/>
<dbReference type="RefSeq" id="WP_015228389.1">
    <property type="nucleotide sequence ID" value="NC_019780.1"/>
</dbReference>
<name>K9YS92_DACS8</name>
<organism evidence="7 8">
    <name type="scientific">Dactylococcopsis salina (strain PCC 8305)</name>
    <name type="common">Myxobactron salinum</name>
    <dbReference type="NCBI Taxonomy" id="13035"/>
    <lineage>
        <taxon>Bacteria</taxon>
        <taxon>Bacillati</taxon>
        <taxon>Cyanobacteriota</taxon>
        <taxon>Cyanophyceae</taxon>
        <taxon>Nodosilineales</taxon>
        <taxon>Cymatolegaceae</taxon>
        <taxon>Dactylococcopsis</taxon>
    </lineage>
</organism>
<dbReference type="Gene3D" id="2.60.40.10">
    <property type="entry name" value="Immunoglobulins"/>
    <property type="match status" value="1"/>
</dbReference>
<dbReference type="EMBL" id="CP003944">
    <property type="protein sequence ID" value="AFZ49377.1"/>
    <property type="molecule type" value="Genomic_DNA"/>
</dbReference>
<dbReference type="Pfam" id="PF02806">
    <property type="entry name" value="Alpha-amylase_C"/>
    <property type="match status" value="1"/>
</dbReference>